<dbReference type="KEGG" id="ibu:IB211_00379c"/>
<reference evidence="4" key="2">
    <citation type="submission" date="2015-04" db="EMBL/GenBank/DDBJ databases">
        <title>A butyrogenic pathway from the amino acid lysine in a human gut commensal.</title>
        <authorList>
            <person name="de Vos W.M."/>
            <person name="Bui N.T.P."/>
            <person name="Plugge C.M."/>
            <person name="Ritari J."/>
        </authorList>
    </citation>
    <scope>NUCLEOTIDE SEQUENCE [LARGE SCALE GENOMIC DNA]</scope>
    <source>
        <strain evidence="4">AF211</strain>
    </source>
</reference>
<evidence type="ECO:0000256" key="1">
    <source>
        <dbReference type="ARBA" id="ARBA00022692"/>
    </source>
</evidence>
<organism evidence="3 4">
    <name type="scientific">Intestinimonas butyriciproducens</name>
    <dbReference type="NCBI Taxonomy" id="1297617"/>
    <lineage>
        <taxon>Bacteria</taxon>
        <taxon>Bacillati</taxon>
        <taxon>Bacillota</taxon>
        <taxon>Clostridia</taxon>
        <taxon>Eubacteriales</taxon>
        <taxon>Intestinimonas</taxon>
    </lineage>
</organism>
<dbReference type="STRING" id="1297617.IB211_00379c"/>
<dbReference type="NCBIfam" id="TIGR04002">
    <property type="entry name" value="TIGR04002 family protein"/>
    <property type="match status" value="1"/>
</dbReference>
<name>A0A0S2W075_9FIRM</name>
<evidence type="ECO:0000313" key="4">
    <source>
        <dbReference type="Proteomes" id="UP000064844"/>
    </source>
</evidence>
<dbReference type="Proteomes" id="UP000064844">
    <property type="component" value="Chromosome"/>
</dbReference>
<dbReference type="eggNOG" id="COG4720">
    <property type="taxonomic scope" value="Bacteria"/>
</dbReference>
<dbReference type="Gene3D" id="1.10.1760.20">
    <property type="match status" value="1"/>
</dbReference>
<sequence>MRAQTKLQSLVTAAILAAAITIMTAFLFHVPIGATGGYVHFGDALIYLSAALLPAPYAVGAAVVGAGLADLLTAPMWMPATVVIKSLVVLPFSSRGERLLTRRNAAATLLAGAITVVGYYLAEGLLFGGWAAFLMSVTGNLVQAVGSAVLFLALAGVLDRVDLKQRLYVLLQH</sequence>
<dbReference type="InterPro" id="IPR023812">
    <property type="entry name" value="CHP04002"/>
</dbReference>
<gene>
    <name evidence="3" type="ORF">IB211_00379c</name>
</gene>
<proteinExistence type="predicted"/>
<protein>
    <submittedName>
        <fullName evidence="3">Substrate-specific component PdxU2 of ECF transporter</fullName>
    </submittedName>
</protein>
<evidence type="ECO:0000256" key="2">
    <source>
        <dbReference type="ARBA" id="ARBA00022989"/>
    </source>
</evidence>
<dbReference type="PANTHER" id="PTHR37815">
    <property type="entry name" value="UPF0397 PROTEIN BC_2624-RELATED"/>
    <property type="match status" value="1"/>
</dbReference>
<evidence type="ECO:0000313" key="3">
    <source>
        <dbReference type="EMBL" id="ALP92774.1"/>
    </source>
</evidence>
<dbReference type="RefSeq" id="WP_058116915.1">
    <property type="nucleotide sequence ID" value="NZ_CP011307.1"/>
</dbReference>
<dbReference type="Pfam" id="PF07155">
    <property type="entry name" value="ECF-ribofla_trS"/>
    <property type="match status" value="1"/>
</dbReference>
<keyword evidence="2" id="KW-1133">Transmembrane helix</keyword>
<dbReference type="EMBL" id="CP011307">
    <property type="protein sequence ID" value="ALP92774.1"/>
    <property type="molecule type" value="Genomic_DNA"/>
</dbReference>
<dbReference type="AlphaFoldDB" id="A0A0S2W075"/>
<keyword evidence="4" id="KW-1185">Reference proteome</keyword>
<dbReference type="InterPro" id="IPR009825">
    <property type="entry name" value="ECF_substrate-spec-like"/>
</dbReference>
<keyword evidence="2" id="KW-0472">Membrane</keyword>
<dbReference type="GO" id="GO:0016020">
    <property type="term" value="C:membrane"/>
    <property type="evidence" value="ECO:0007669"/>
    <property type="project" value="InterPro"/>
</dbReference>
<keyword evidence="1" id="KW-0812">Transmembrane</keyword>
<accession>A0A0S2W075</accession>
<dbReference type="PANTHER" id="PTHR37815:SF3">
    <property type="entry name" value="UPF0397 PROTEIN SPR0429"/>
    <property type="match status" value="1"/>
</dbReference>
<reference evidence="3 4" key="1">
    <citation type="journal article" date="2015" name="Nat. Commun.">
        <title>Production of butyrate from lysine and the Amadori product fructoselysine by a human gut commensal.</title>
        <authorList>
            <person name="Bui T.P."/>
            <person name="Ritari J."/>
            <person name="Boeren S."/>
            <person name="de Waard P."/>
            <person name="Plugge C.M."/>
            <person name="de Vos W.M."/>
        </authorList>
    </citation>
    <scope>NUCLEOTIDE SEQUENCE [LARGE SCALE GENOMIC DNA]</scope>
    <source>
        <strain evidence="3 4">AF211</strain>
    </source>
</reference>